<dbReference type="OrthoDB" id="9801098at2"/>
<dbReference type="EMBL" id="CP001229">
    <property type="protein sequence ID" value="ACN99458.1"/>
    <property type="molecule type" value="Genomic_DNA"/>
</dbReference>
<dbReference type="STRING" id="204536.SULAZ_0592"/>
<dbReference type="KEGG" id="saf:SULAZ_0592"/>
<keyword evidence="2" id="KW-0378">Hydrolase</keyword>
<keyword evidence="2" id="KW-0203">Cytokinin biosynthesis</keyword>
<accession>C1DTZ1</accession>
<dbReference type="Gene3D" id="3.40.50.450">
    <property type="match status" value="1"/>
</dbReference>
<evidence type="ECO:0000256" key="2">
    <source>
        <dbReference type="RuleBase" id="RU363015"/>
    </source>
</evidence>
<dbReference type="GO" id="GO:0009691">
    <property type="term" value="P:cytokinin biosynthetic process"/>
    <property type="evidence" value="ECO:0007669"/>
    <property type="project" value="UniProtKB-UniRule"/>
</dbReference>
<dbReference type="EC" id="3.2.2.n1" evidence="2"/>
<dbReference type="Pfam" id="PF03641">
    <property type="entry name" value="Lysine_decarbox"/>
    <property type="match status" value="1"/>
</dbReference>
<evidence type="ECO:0000256" key="1">
    <source>
        <dbReference type="ARBA" id="ARBA00000274"/>
    </source>
</evidence>
<reference evidence="3 4" key="1">
    <citation type="journal article" date="2009" name="J. Bacteriol.">
        <title>Complete and draft genome sequences of six members of the Aquificales.</title>
        <authorList>
            <person name="Reysenbach A.L."/>
            <person name="Hamamura N."/>
            <person name="Podar M."/>
            <person name="Griffiths E."/>
            <person name="Ferreira S."/>
            <person name="Hochstein R."/>
            <person name="Heidelberg J."/>
            <person name="Johnson J."/>
            <person name="Mead D."/>
            <person name="Pohorille A."/>
            <person name="Sarmiento M."/>
            <person name="Schweighofer K."/>
            <person name="Seshadri R."/>
            <person name="Voytek M.A."/>
        </authorList>
    </citation>
    <scope>NUCLEOTIDE SEQUENCE [LARGE SCALE GENOMIC DNA]</scope>
    <source>
        <strain evidence="4">Az-Fu1 / DSM 15241 / OCM 825</strain>
    </source>
</reference>
<comment type="similarity">
    <text evidence="2">Belongs to the LOG family.</text>
</comment>
<evidence type="ECO:0000313" key="3">
    <source>
        <dbReference type="EMBL" id="ACN99458.1"/>
    </source>
</evidence>
<evidence type="ECO:0000313" key="4">
    <source>
        <dbReference type="Proteomes" id="UP000001369"/>
    </source>
</evidence>
<dbReference type="Proteomes" id="UP000001369">
    <property type="component" value="Chromosome"/>
</dbReference>
<dbReference type="AlphaFoldDB" id="C1DTZ1"/>
<dbReference type="GO" id="GO:0008714">
    <property type="term" value="F:AMP nucleosidase activity"/>
    <property type="evidence" value="ECO:0007669"/>
    <property type="project" value="UniProtKB-EC"/>
</dbReference>
<dbReference type="PANTHER" id="PTHR43393">
    <property type="entry name" value="CYTOKININ RIBOSIDE 5'-MONOPHOSPHATE PHOSPHORIBOHYDROLASE"/>
    <property type="match status" value="1"/>
</dbReference>
<dbReference type="InterPro" id="IPR031100">
    <property type="entry name" value="LOG_fam"/>
</dbReference>
<sequence length="223" mass="25449">MNNYIINELKKEESWRLFKIIGDFIDGFEVMPDYQPSVTIFGSARVKEGDKYYDSARQLGFKLAKKGFTIVTGGGPGIMEAANRGAFEAGGNSIGLNIKLPKEQKPNPYLTLTLNFNYFFARKVMLVKYATGFVLFPGGYGTLDEVFETLTLIQTKKLKPFPVIFFGSDYWDGLLQWLKSKVVANNYIDEEDLNIFKIMDNIDEVVDYIESFYIKHSKEIGEF</sequence>
<dbReference type="eggNOG" id="COG1611">
    <property type="taxonomic scope" value="Bacteria"/>
</dbReference>
<keyword evidence="4" id="KW-1185">Reference proteome</keyword>
<gene>
    <name evidence="3" type="ordered locus">SULAZ_0592</name>
</gene>
<organism evidence="3 4">
    <name type="scientific">Sulfurihydrogenibium azorense (strain DSM 15241 / OCM 825 / Az-Fu1)</name>
    <dbReference type="NCBI Taxonomy" id="204536"/>
    <lineage>
        <taxon>Bacteria</taxon>
        <taxon>Pseudomonadati</taxon>
        <taxon>Aquificota</taxon>
        <taxon>Aquificia</taxon>
        <taxon>Aquificales</taxon>
        <taxon>Hydrogenothermaceae</taxon>
        <taxon>Sulfurihydrogenibium</taxon>
    </lineage>
</organism>
<dbReference type="RefSeq" id="WP_012674772.1">
    <property type="nucleotide sequence ID" value="NC_012438.1"/>
</dbReference>
<dbReference type="InterPro" id="IPR005269">
    <property type="entry name" value="LOG"/>
</dbReference>
<dbReference type="SUPFAM" id="SSF102405">
    <property type="entry name" value="MCP/YpsA-like"/>
    <property type="match status" value="1"/>
</dbReference>
<name>C1DTZ1_SULAA</name>
<protein>
    <recommendedName>
        <fullName evidence="2">Cytokinin riboside 5'-monophosphate phosphoribohydrolase</fullName>
        <ecNumber evidence="2">3.2.2.n1</ecNumber>
    </recommendedName>
</protein>
<comment type="catalytic activity">
    <reaction evidence="1">
        <text>AMP + H2O = D-ribose 5-phosphate + adenine</text>
        <dbReference type="Rhea" id="RHEA:20129"/>
        <dbReference type="ChEBI" id="CHEBI:15377"/>
        <dbReference type="ChEBI" id="CHEBI:16708"/>
        <dbReference type="ChEBI" id="CHEBI:78346"/>
        <dbReference type="ChEBI" id="CHEBI:456215"/>
        <dbReference type="EC" id="3.2.2.4"/>
    </reaction>
</comment>
<dbReference type="PANTHER" id="PTHR43393:SF3">
    <property type="entry name" value="LYSINE DECARBOXYLASE-LIKE PROTEIN"/>
    <property type="match status" value="1"/>
</dbReference>
<dbReference type="InterPro" id="IPR052341">
    <property type="entry name" value="LOG_family_nucleotidases"/>
</dbReference>
<proteinExistence type="inferred from homology"/>
<dbReference type="HOGENOM" id="CLU_058336_0_4_0"/>
<dbReference type="NCBIfam" id="TIGR00730">
    <property type="entry name" value="Rossman fold protein, TIGR00730 family"/>
    <property type="match status" value="1"/>
</dbReference>
<dbReference type="GO" id="GO:0005829">
    <property type="term" value="C:cytosol"/>
    <property type="evidence" value="ECO:0007669"/>
    <property type="project" value="TreeGrafter"/>
</dbReference>